<evidence type="ECO:0000313" key="11">
    <source>
        <dbReference type="Proteomes" id="UP000194450"/>
    </source>
</evidence>
<organism evidence="10 11">
    <name type="scientific">Pseudidiomarina planktonica</name>
    <dbReference type="NCBI Taxonomy" id="1323738"/>
    <lineage>
        <taxon>Bacteria</taxon>
        <taxon>Pseudomonadati</taxon>
        <taxon>Pseudomonadota</taxon>
        <taxon>Gammaproteobacteria</taxon>
        <taxon>Alteromonadales</taxon>
        <taxon>Idiomarinaceae</taxon>
        <taxon>Pseudidiomarina</taxon>
    </lineage>
</organism>
<name>A0A1Y6EB28_9GAMM</name>
<evidence type="ECO:0000313" key="10">
    <source>
        <dbReference type="EMBL" id="SMQ59787.1"/>
    </source>
</evidence>
<keyword evidence="5 7" id="KW-1133">Transmembrane helix</keyword>
<evidence type="ECO:0000256" key="7">
    <source>
        <dbReference type="SAM" id="Phobius"/>
    </source>
</evidence>
<keyword evidence="11" id="KW-1185">Reference proteome</keyword>
<feature type="domain" description="Peptidase S54 rhomboid" evidence="8">
    <location>
        <begin position="136"/>
        <end position="270"/>
    </location>
</feature>
<dbReference type="Pfam" id="PF01694">
    <property type="entry name" value="Rhomboid"/>
    <property type="match status" value="1"/>
</dbReference>
<dbReference type="InterPro" id="IPR050925">
    <property type="entry name" value="Rhomboid_protease_S54"/>
</dbReference>
<evidence type="ECO:0000256" key="4">
    <source>
        <dbReference type="ARBA" id="ARBA00022801"/>
    </source>
</evidence>
<evidence type="ECO:0000256" key="2">
    <source>
        <dbReference type="ARBA" id="ARBA00009045"/>
    </source>
</evidence>
<dbReference type="OrthoDB" id="9778341at2"/>
<dbReference type="AlphaFoldDB" id="A0A1Y6EB28"/>
<dbReference type="InterPro" id="IPR022732">
    <property type="entry name" value="Peptidase_S54_GlpG_N"/>
</dbReference>
<evidence type="ECO:0000259" key="8">
    <source>
        <dbReference type="Pfam" id="PF01694"/>
    </source>
</evidence>
<gene>
    <name evidence="10" type="ORF">SAMN06297229_0318</name>
</gene>
<comment type="subcellular location">
    <subcellularLocation>
        <location evidence="1">Membrane</location>
        <topology evidence="1">Multi-pass membrane protein</topology>
    </subcellularLocation>
</comment>
<comment type="similarity">
    <text evidence="2">Belongs to the peptidase S54 family.</text>
</comment>
<feature type="transmembrane region" description="Helical" evidence="7">
    <location>
        <begin position="93"/>
        <end position="111"/>
    </location>
</feature>
<keyword evidence="3 7" id="KW-0812">Transmembrane</keyword>
<keyword evidence="4" id="KW-0378">Hydrolase</keyword>
<dbReference type="Pfam" id="PF12122">
    <property type="entry name" value="Rhomboid_N"/>
    <property type="match status" value="1"/>
</dbReference>
<feature type="transmembrane region" description="Helical" evidence="7">
    <location>
        <begin position="175"/>
        <end position="193"/>
    </location>
</feature>
<dbReference type="PANTHER" id="PTHR43731:SF14">
    <property type="entry name" value="PRESENILIN-ASSOCIATED RHOMBOID-LIKE PROTEIN, MITOCHONDRIAL"/>
    <property type="match status" value="1"/>
</dbReference>
<dbReference type="InterPro" id="IPR035952">
    <property type="entry name" value="Rhomboid-like_sf"/>
</dbReference>
<evidence type="ECO:0000256" key="3">
    <source>
        <dbReference type="ARBA" id="ARBA00022692"/>
    </source>
</evidence>
<dbReference type="Gene3D" id="1.20.1540.10">
    <property type="entry name" value="Rhomboid-like"/>
    <property type="match status" value="1"/>
</dbReference>
<dbReference type="PANTHER" id="PTHR43731">
    <property type="entry name" value="RHOMBOID PROTEASE"/>
    <property type="match status" value="1"/>
</dbReference>
<proteinExistence type="inferred from homology"/>
<dbReference type="EMBL" id="FXWH01000001">
    <property type="protein sequence ID" value="SMQ59787.1"/>
    <property type="molecule type" value="Genomic_DNA"/>
</dbReference>
<keyword evidence="6 7" id="KW-0472">Membrane</keyword>
<dbReference type="SUPFAM" id="SSF144091">
    <property type="entry name" value="Rhomboid-like"/>
    <property type="match status" value="1"/>
</dbReference>
<feature type="transmembrane region" description="Helical" evidence="7">
    <location>
        <begin position="255"/>
        <end position="273"/>
    </location>
</feature>
<sequence length="280" mass="31409">MKKMFTTRKPETMASLHSFLTQQGIPVTVNERGEQLELWVTQTSYYAIAKQQIDVFKDNPELAAQAQAEQQVQQPSRQSNSIKPLLHKIRAQAGNFTVAVAILVTLVYLLLQTPLQEFIFASLRIGDYFAEMPGIQAWRFVTPVLLHFSLMHFVFNLFWWWYLGGRIELSIGWPVLLALFIGSAVVSNLAQLYSTGPYFGGLSGVVYALFGFCAVLSFNKPRHPLYLPPGLLVFMIGWLLLGYTDLLWVAVANEAHLAGLVSGLVGAALYLLVPKAKRRF</sequence>
<accession>A0A1Y6EB28</accession>
<dbReference type="Proteomes" id="UP000194450">
    <property type="component" value="Unassembled WGS sequence"/>
</dbReference>
<protein>
    <submittedName>
        <fullName evidence="10">GlpG protein</fullName>
    </submittedName>
</protein>
<evidence type="ECO:0000256" key="1">
    <source>
        <dbReference type="ARBA" id="ARBA00004141"/>
    </source>
</evidence>
<dbReference type="InterPro" id="IPR022764">
    <property type="entry name" value="Peptidase_S54_rhomboid_dom"/>
</dbReference>
<feature type="transmembrane region" description="Helical" evidence="7">
    <location>
        <begin position="225"/>
        <end position="243"/>
    </location>
</feature>
<feature type="domain" description="Peptidase S54 GlpG peptidase N-terminal" evidence="9">
    <location>
        <begin position="1"/>
        <end position="75"/>
    </location>
</feature>
<evidence type="ECO:0000256" key="6">
    <source>
        <dbReference type="ARBA" id="ARBA00023136"/>
    </source>
</evidence>
<evidence type="ECO:0000256" key="5">
    <source>
        <dbReference type="ARBA" id="ARBA00022989"/>
    </source>
</evidence>
<feature type="transmembrane region" description="Helical" evidence="7">
    <location>
        <begin position="199"/>
        <end position="218"/>
    </location>
</feature>
<feature type="transmembrane region" description="Helical" evidence="7">
    <location>
        <begin position="144"/>
        <end position="163"/>
    </location>
</feature>
<reference evidence="11" key="1">
    <citation type="submission" date="2017-04" db="EMBL/GenBank/DDBJ databases">
        <authorList>
            <person name="Varghese N."/>
            <person name="Submissions S."/>
        </authorList>
    </citation>
    <scope>NUCLEOTIDE SEQUENCE [LARGE SCALE GENOMIC DNA]</scope>
</reference>
<dbReference type="RefSeq" id="WP_086433508.1">
    <property type="nucleotide sequence ID" value="NZ_FXWH01000001.1"/>
</dbReference>
<evidence type="ECO:0000259" key="9">
    <source>
        <dbReference type="Pfam" id="PF12122"/>
    </source>
</evidence>
<dbReference type="GO" id="GO:0004252">
    <property type="term" value="F:serine-type endopeptidase activity"/>
    <property type="evidence" value="ECO:0007669"/>
    <property type="project" value="InterPro"/>
</dbReference>
<dbReference type="GO" id="GO:0016020">
    <property type="term" value="C:membrane"/>
    <property type="evidence" value="ECO:0007669"/>
    <property type="project" value="UniProtKB-SubCell"/>
</dbReference>